<proteinExistence type="predicted"/>
<dbReference type="RefSeq" id="WP_015944446.1">
    <property type="nucleotide sequence ID" value="NC_011830.1"/>
</dbReference>
<dbReference type="Proteomes" id="UP000007726">
    <property type="component" value="Chromosome"/>
</dbReference>
<accession>B8G1E2</accession>
<dbReference type="KEGG" id="dhd:Dhaf_3172"/>
<protein>
    <submittedName>
        <fullName evidence="1">Uncharacterized protein</fullName>
    </submittedName>
</protein>
<name>B8G1E2_DESHD</name>
<gene>
    <name evidence="1" type="ordered locus">Dhaf_3172</name>
</gene>
<reference evidence="1 2" key="1">
    <citation type="journal article" date="2012" name="BMC Microbiol.">
        <title>Genome sequence of Desulfitobacterium hafniense DCB-2, a Gram-positive anaerobe capable of dehalogenation and metal reduction.</title>
        <authorList>
            <person name="Kim S.H."/>
            <person name="Harzman C."/>
            <person name="Davis J.K."/>
            <person name="Hutcheson R."/>
            <person name="Broderick J.B."/>
            <person name="Marsh T.L."/>
            <person name="Tiedje J.M."/>
        </authorList>
    </citation>
    <scope>NUCLEOTIDE SEQUENCE [LARGE SCALE GENOMIC DNA]</scope>
    <source>
        <strain evidence="2">DSM 10664 / DCB-2</strain>
    </source>
</reference>
<dbReference type="HOGENOM" id="CLU_2011564_0_0_9"/>
<organism evidence="1 2">
    <name type="scientific">Desulfitobacterium hafniense (strain DSM 10664 / DCB-2)</name>
    <dbReference type="NCBI Taxonomy" id="272564"/>
    <lineage>
        <taxon>Bacteria</taxon>
        <taxon>Bacillati</taxon>
        <taxon>Bacillota</taxon>
        <taxon>Clostridia</taxon>
        <taxon>Eubacteriales</taxon>
        <taxon>Desulfitobacteriaceae</taxon>
        <taxon>Desulfitobacterium</taxon>
    </lineage>
</organism>
<dbReference type="AlphaFoldDB" id="B8G1E2"/>
<dbReference type="EMBL" id="CP001336">
    <property type="protein sequence ID" value="ACL21195.1"/>
    <property type="molecule type" value="Genomic_DNA"/>
</dbReference>
<sequence length="123" mass="14163">MNNTEIETKIKLIEENITMIGQTLGLIAEKLGVKHRFIYALFSGISFQELDDMMSLIIAAKNSDILIGDLINNFNEKFPRHKNGIVQIIQCCKEEQMFLDFCNKFLNSPEVKRIMNSYPEVCD</sequence>
<evidence type="ECO:0000313" key="1">
    <source>
        <dbReference type="EMBL" id="ACL21195.1"/>
    </source>
</evidence>
<evidence type="ECO:0000313" key="2">
    <source>
        <dbReference type="Proteomes" id="UP000007726"/>
    </source>
</evidence>